<reference evidence="11 12" key="1">
    <citation type="submission" date="2024-06" db="EMBL/GenBank/DDBJ databases">
        <title>A chromosome-level genome assembly of beet webworm, Loxostege sticticalis.</title>
        <authorList>
            <person name="Zhang Y."/>
        </authorList>
    </citation>
    <scope>NUCLEOTIDE SEQUENCE [LARGE SCALE GENOMIC DNA]</scope>
    <source>
        <strain evidence="11">AQ028</strain>
        <tissue evidence="11">Male pupae</tissue>
    </source>
</reference>
<evidence type="ECO:0000256" key="4">
    <source>
        <dbReference type="ARBA" id="ARBA00022692"/>
    </source>
</evidence>
<dbReference type="AlphaFoldDB" id="A0ABD0SNP6"/>
<keyword evidence="3 10" id="KW-0716">Sensory transduction</keyword>
<dbReference type="InterPro" id="IPR004117">
    <property type="entry name" value="7tm6_olfct_rcpt"/>
</dbReference>
<protein>
    <recommendedName>
        <fullName evidence="10">Odorant receptor</fullName>
    </recommendedName>
</protein>
<comment type="subcellular location">
    <subcellularLocation>
        <location evidence="1 10">Cell membrane</location>
        <topology evidence="1 10">Multi-pass membrane protein</topology>
    </subcellularLocation>
</comment>
<dbReference type="GO" id="GO:0007165">
    <property type="term" value="P:signal transduction"/>
    <property type="evidence" value="ECO:0007669"/>
    <property type="project" value="UniProtKB-KW"/>
</dbReference>
<feature type="transmembrane region" description="Helical" evidence="10">
    <location>
        <begin position="91"/>
        <end position="111"/>
    </location>
</feature>
<dbReference type="GO" id="GO:0005886">
    <property type="term" value="C:plasma membrane"/>
    <property type="evidence" value="ECO:0007669"/>
    <property type="project" value="UniProtKB-SubCell"/>
</dbReference>
<feature type="transmembrane region" description="Helical" evidence="10">
    <location>
        <begin position="55"/>
        <end position="79"/>
    </location>
</feature>
<dbReference type="Proteomes" id="UP001549921">
    <property type="component" value="Unassembled WGS sequence"/>
</dbReference>
<feature type="transmembrane region" description="Helical" evidence="10">
    <location>
        <begin position="387"/>
        <end position="410"/>
    </location>
</feature>
<keyword evidence="6 10" id="KW-1133">Transmembrane helix</keyword>
<evidence type="ECO:0000256" key="10">
    <source>
        <dbReference type="RuleBase" id="RU351113"/>
    </source>
</evidence>
<evidence type="ECO:0000313" key="11">
    <source>
        <dbReference type="EMBL" id="KAL0821460.1"/>
    </source>
</evidence>
<accession>A0ABD0SNP6</accession>
<evidence type="ECO:0000256" key="3">
    <source>
        <dbReference type="ARBA" id="ARBA00022606"/>
    </source>
</evidence>
<dbReference type="PANTHER" id="PTHR21137:SF35">
    <property type="entry name" value="ODORANT RECEPTOR 19A-RELATED"/>
    <property type="match status" value="1"/>
</dbReference>
<evidence type="ECO:0000313" key="12">
    <source>
        <dbReference type="Proteomes" id="UP001549921"/>
    </source>
</evidence>
<comment type="caution">
    <text evidence="11">The sequence shown here is derived from an EMBL/GenBank/DDBJ whole genome shotgun (WGS) entry which is preliminary data.</text>
</comment>
<feature type="transmembrane region" description="Helical" evidence="10">
    <location>
        <begin position="155"/>
        <end position="174"/>
    </location>
</feature>
<dbReference type="GO" id="GO:0007608">
    <property type="term" value="P:sensory perception of smell"/>
    <property type="evidence" value="ECO:0007669"/>
    <property type="project" value="UniProtKB-KW"/>
</dbReference>
<evidence type="ECO:0000256" key="9">
    <source>
        <dbReference type="ARBA" id="ARBA00023224"/>
    </source>
</evidence>
<keyword evidence="7 10" id="KW-0472">Membrane</keyword>
<evidence type="ECO:0000256" key="6">
    <source>
        <dbReference type="ARBA" id="ARBA00022989"/>
    </source>
</evidence>
<keyword evidence="9 10" id="KW-0807">Transducer</keyword>
<gene>
    <name evidence="11" type="ORF">ABMA28_004931</name>
</gene>
<evidence type="ECO:0000256" key="8">
    <source>
        <dbReference type="ARBA" id="ARBA00023170"/>
    </source>
</evidence>
<dbReference type="Pfam" id="PF02949">
    <property type="entry name" value="7tm_6"/>
    <property type="match status" value="1"/>
</dbReference>
<evidence type="ECO:0000256" key="2">
    <source>
        <dbReference type="ARBA" id="ARBA00022475"/>
    </source>
</evidence>
<name>A0ABD0SNP6_LOXSC</name>
<sequence length="420" mass="48198">MNSRFQQLLGTMWENFRKFGLGHCDLPTMVWNVAFMLRGFTLNIDSRFTGRIPKIFYITTIIIAFCYLYSYFFSMLWFVFVRCIETGDVTAAMIVFPLGITSEIGIAKFIYTCVYRKKVRQLLQQYLEYDSQIPQGSRLSRHLLQALRNVKRRALIYWIFIVSNGTLYILQPLVMPGRVPMEEVFVLYGLEPELETPNYEITYVLCTLGSVCTCYLTSNVAAFLIIVSGYVESQLLALSEEILNVWDDAELEYKVIDNADEEEFENKEKYDAINESVKTRLKDIVKGHTTNINLLLQVEDIYRGAFAFEFCILSVGLIAELLGGLENTYMEVPFAIIQVGMDCLIGQRVMDACDTFESAVYSCKWERFNEANMKTVFMMLMNSQKTLTLTAGGIAVLNFVCLMSVFRSIYSAFTTLQSVM</sequence>
<evidence type="ECO:0000256" key="5">
    <source>
        <dbReference type="ARBA" id="ARBA00022725"/>
    </source>
</evidence>
<dbReference type="EMBL" id="JBEDNZ010000017">
    <property type="protein sequence ID" value="KAL0821460.1"/>
    <property type="molecule type" value="Genomic_DNA"/>
</dbReference>
<keyword evidence="4 10" id="KW-0812">Transmembrane</keyword>
<keyword evidence="8 10" id="KW-0675">Receptor</keyword>
<organism evidence="11 12">
    <name type="scientific">Loxostege sticticalis</name>
    <name type="common">Beet webworm moth</name>
    <dbReference type="NCBI Taxonomy" id="481309"/>
    <lineage>
        <taxon>Eukaryota</taxon>
        <taxon>Metazoa</taxon>
        <taxon>Ecdysozoa</taxon>
        <taxon>Arthropoda</taxon>
        <taxon>Hexapoda</taxon>
        <taxon>Insecta</taxon>
        <taxon>Pterygota</taxon>
        <taxon>Neoptera</taxon>
        <taxon>Endopterygota</taxon>
        <taxon>Lepidoptera</taxon>
        <taxon>Glossata</taxon>
        <taxon>Ditrysia</taxon>
        <taxon>Pyraloidea</taxon>
        <taxon>Crambidae</taxon>
        <taxon>Pyraustinae</taxon>
        <taxon>Loxostege</taxon>
    </lineage>
</organism>
<comment type="similarity">
    <text evidence="10">Belongs to the insect chemoreceptor superfamily. Heteromeric odorant receptor channel (TC 1.A.69) family.</text>
</comment>
<proteinExistence type="inferred from homology"/>
<keyword evidence="5 10" id="KW-0552">Olfaction</keyword>
<keyword evidence="2" id="KW-1003">Cell membrane</keyword>
<evidence type="ECO:0000256" key="1">
    <source>
        <dbReference type="ARBA" id="ARBA00004651"/>
    </source>
</evidence>
<evidence type="ECO:0000256" key="7">
    <source>
        <dbReference type="ARBA" id="ARBA00023136"/>
    </source>
</evidence>
<comment type="caution">
    <text evidence="10">Lacks conserved residue(s) required for the propagation of feature annotation.</text>
</comment>
<dbReference type="PANTHER" id="PTHR21137">
    <property type="entry name" value="ODORANT RECEPTOR"/>
    <property type="match status" value="1"/>
</dbReference>